<name>A0ABD3PV70_9STRA</name>
<keyword evidence="2" id="KW-1185">Reference proteome</keyword>
<dbReference type="Proteomes" id="UP001516023">
    <property type="component" value="Unassembled WGS sequence"/>
</dbReference>
<comment type="caution">
    <text evidence="1">The sequence shown here is derived from an EMBL/GenBank/DDBJ whole genome shotgun (WGS) entry which is preliminary data.</text>
</comment>
<dbReference type="Gene3D" id="3.40.50.1000">
    <property type="entry name" value="HAD superfamily/HAD-like"/>
    <property type="match status" value="1"/>
</dbReference>
<reference evidence="1 2" key="1">
    <citation type="journal article" date="2020" name="G3 (Bethesda)">
        <title>Improved Reference Genome for Cyclotella cryptica CCMP332, a Model for Cell Wall Morphogenesis, Salinity Adaptation, and Lipid Production in Diatoms (Bacillariophyta).</title>
        <authorList>
            <person name="Roberts W.R."/>
            <person name="Downey K.M."/>
            <person name="Ruck E.C."/>
            <person name="Traller J.C."/>
            <person name="Alverson A.J."/>
        </authorList>
    </citation>
    <scope>NUCLEOTIDE SEQUENCE [LARGE SCALE GENOMIC DNA]</scope>
    <source>
        <strain evidence="1 2">CCMP332</strain>
    </source>
</reference>
<organism evidence="1 2">
    <name type="scientific">Cyclotella cryptica</name>
    <dbReference type="NCBI Taxonomy" id="29204"/>
    <lineage>
        <taxon>Eukaryota</taxon>
        <taxon>Sar</taxon>
        <taxon>Stramenopiles</taxon>
        <taxon>Ochrophyta</taxon>
        <taxon>Bacillariophyta</taxon>
        <taxon>Coscinodiscophyceae</taxon>
        <taxon>Thalassiosirophycidae</taxon>
        <taxon>Stephanodiscales</taxon>
        <taxon>Stephanodiscaceae</taxon>
        <taxon>Cyclotella</taxon>
    </lineage>
</organism>
<dbReference type="InterPro" id="IPR010021">
    <property type="entry name" value="PGPP1/Gep4"/>
</dbReference>
<dbReference type="Pfam" id="PF09419">
    <property type="entry name" value="PGP_phosphatase"/>
    <property type="match status" value="1"/>
</dbReference>
<dbReference type="NCBIfam" id="TIGR01662">
    <property type="entry name" value="HAD-SF-IIIA"/>
    <property type="match status" value="1"/>
</dbReference>
<dbReference type="PANTHER" id="PTHR19288">
    <property type="entry name" value="4-NITROPHENYLPHOSPHATASE-RELATED"/>
    <property type="match status" value="1"/>
</dbReference>
<dbReference type="PANTHER" id="PTHR19288:SF25">
    <property type="entry name" value="PHOSPHATIDYLGLYCEROPHOSPHATASE GEP4, MITOCHONDRIAL"/>
    <property type="match status" value="1"/>
</dbReference>
<evidence type="ECO:0000313" key="2">
    <source>
        <dbReference type="Proteomes" id="UP001516023"/>
    </source>
</evidence>
<dbReference type="InterPro" id="IPR023214">
    <property type="entry name" value="HAD_sf"/>
</dbReference>
<evidence type="ECO:0000313" key="1">
    <source>
        <dbReference type="EMBL" id="KAL3791748.1"/>
    </source>
</evidence>
<dbReference type="InterPro" id="IPR027706">
    <property type="entry name" value="PGP_Pase"/>
</dbReference>
<dbReference type="EMBL" id="JABMIG020000110">
    <property type="protein sequence ID" value="KAL3791748.1"/>
    <property type="molecule type" value="Genomic_DNA"/>
</dbReference>
<dbReference type="SUPFAM" id="SSF56784">
    <property type="entry name" value="HAD-like"/>
    <property type="match status" value="1"/>
</dbReference>
<dbReference type="NCBIfam" id="TIGR01668">
    <property type="entry name" value="YqeG_hyp_ppase"/>
    <property type="match status" value="1"/>
</dbReference>
<accession>A0ABD3PV70</accession>
<sequence>MLSQYLCDEIHRGIVVTSTDDIIVRRKTTTAIMVQSINLKALTTLASVVRRPYLAAPHVAVSTVSEVNYQALRDHCNIKAVIFDKDNTLTAPYVNSIHPNAHSGLQSALDVFGSKNVAILSNSAGTDDDVGHEDARSIEERLGIAVILHKEKKPGGLEEVMLHFPNVKEPSELCMVGDRLLTDVVFGNLHGMLTVHTLPLCSGEDNKGDNKIASWIRRAENKLMYGNWWGGRKIRENTLQHKWWRGEDECPLVIATRSEELLGSLLGEEKNDEL</sequence>
<gene>
    <name evidence="1" type="ORF">HJC23_007515</name>
</gene>
<dbReference type="InterPro" id="IPR006549">
    <property type="entry name" value="HAD-SF_hydro_IIIA"/>
</dbReference>
<proteinExistence type="predicted"/>
<dbReference type="AlphaFoldDB" id="A0ABD3PV70"/>
<protein>
    <submittedName>
        <fullName evidence="1">Uncharacterized protein</fullName>
    </submittedName>
</protein>
<dbReference type="InterPro" id="IPR036412">
    <property type="entry name" value="HAD-like_sf"/>
</dbReference>